<evidence type="ECO:0000313" key="2">
    <source>
        <dbReference type="EMBL" id="AGB38072.1"/>
    </source>
</evidence>
<evidence type="ECO:0000256" key="1">
    <source>
        <dbReference type="SAM" id="Phobius"/>
    </source>
</evidence>
<proteinExistence type="predicted"/>
<reference evidence="2 3" key="1">
    <citation type="submission" date="2012-11" db="EMBL/GenBank/DDBJ databases">
        <title>FINISHED of Natronococcus occultus SP4, DSM 3396.</title>
        <authorList>
            <consortium name="DOE Joint Genome Institute"/>
            <person name="Eisen J."/>
            <person name="Huntemann M."/>
            <person name="Wei C.-L."/>
            <person name="Han J."/>
            <person name="Detter J.C."/>
            <person name="Han C."/>
            <person name="Tapia R."/>
            <person name="Chen A."/>
            <person name="Kyrpides N."/>
            <person name="Mavromatis K."/>
            <person name="Markowitz V."/>
            <person name="Szeto E."/>
            <person name="Ivanova N."/>
            <person name="Mikhailova N."/>
            <person name="Ovchinnikova G."/>
            <person name="Pagani I."/>
            <person name="Pati A."/>
            <person name="Goodwin L."/>
            <person name="Nordberg H.P."/>
            <person name="Cantor M.N."/>
            <person name="Hua S.X."/>
            <person name="Woyke T."/>
            <person name="Eisen J."/>
            <person name="Klenk H.-P."/>
            <person name="Klenk H.-P."/>
        </authorList>
    </citation>
    <scope>NUCLEOTIDE SEQUENCE [LARGE SCALE GENOMIC DNA]</scope>
    <source>
        <strain evidence="2 3">SP4</strain>
    </source>
</reference>
<keyword evidence="1" id="KW-1133">Transmembrane helix</keyword>
<name>L0JYD9_9EURY</name>
<protein>
    <submittedName>
        <fullName evidence="2">Uncharacterized protein</fullName>
    </submittedName>
</protein>
<dbReference type="RefSeq" id="WP_015321515.1">
    <property type="nucleotide sequence ID" value="NC_019974.1"/>
</dbReference>
<dbReference type="GeneID" id="14403978"/>
<dbReference type="Proteomes" id="UP000010878">
    <property type="component" value="Chromosome"/>
</dbReference>
<dbReference type="STRING" id="694430.Natoc_2294"/>
<organism evidence="2 3">
    <name type="scientific">Natronococcus occultus SP4</name>
    <dbReference type="NCBI Taxonomy" id="694430"/>
    <lineage>
        <taxon>Archaea</taxon>
        <taxon>Methanobacteriati</taxon>
        <taxon>Methanobacteriota</taxon>
        <taxon>Stenosarchaea group</taxon>
        <taxon>Halobacteria</taxon>
        <taxon>Halobacteriales</taxon>
        <taxon>Natrialbaceae</taxon>
        <taxon>Natronococcus</taxon>
    </lineage>
</organism>
<dbReference type="HOGENOM" id="CLU_2748295_0_0_2"/>
<dbReference type="EMBL" id="CP003929">
    <property type="protein sequence ID" value="AGB38072.1"/>
    <property type="molecule type" value="Genomic_DNA"/>
</dbReference>
<feature type="transmembrane region" description="Helical" evidence="1">
    <location>
        <begin position="12"/>
        <end position="30"/>
    </location>
</feature>
<keyword evidence="1" id="KW-0472">Membrane</keyword>
<dbReference type="AlphaFoldDB" id="L0JYD9"/>
<keyword evidence="1" id="KW-0812">Transmembrane</keyword>
<dbReference type="KEGG" id="nou:Natoc_2294"/>
<gene>
    <name evidence="2" type="ORF">Natoc_2294</name>
</gene>
<evidence type="ECO:0000313" key="3">
    <source>
        <dbReference type="Proteomes" id="UP000010878"/>
    </source>
</evidence>
<feature type="transmembrane region" description="Helical" evidence="1">
    <location>
        <begin position="45"/>
        <end position="65"/>
    </location>
</feature>
<keyword evidence="3" id="KW-1185">Reference proteome</keyword>
<accession>L0JYD9</accession>
<sequence>MVDTDEIKKMPVKALLGFYAFIEGFAQLLFQESVITNIYSASDPAGTLAAVIIAGAGALVMYYAVQRIGR</sequence>